<accession>A0A6J1CGG0</accession>
<dbReference type="InterPro" id="IPR016461">
    <property type="entry name" value="COMT-like"/>
</dbReference>
<gene>
    <name evidence="9" type="primary">LOC111011000</name>
</gene>
<dbReference type="InterPro" id="IPR036390">
    <property type="entry name" value="WH_DNA-bd_sf"/>
</dbReference>
<evidence type="ECO:0000256" key="3">
    <source>
        <dbReference type="ARBA" id="ARBA00022691"/>
    </source>
</evidence>
<proteinExistence type="inferred from homology"/>
<dbReference type="SUPFAM" id="SSF46785">
    <property type="entry name" value="Winged helix' DNA-binding domain"/>
    <property type="match status" value="1"/>
</dbReference>
<dbReference type="InterPro" id="IPR029063">
    <property type="entry name" value="SAM-dependent_MTases_sf"/>
</dbReference>
<dbReference type="GO" id="GO:0046983">
    <property type="term" value="F:protein dimerization activity"/>
    <property type="evidence" value="ECO:0007669"/>
    <property type="project" value="InterPro"/>
</dbReference>
<dbReference type="AlphaFoldDB" id="A0A6J1CGG0"/>
<evidence type="ECO:0000259" key="6">
    <source>
        <dbReference type="Pfam" id="PF00891"/>
    </source>
</evidence>
<keyword evidence="2" id="KW-0808">Transferase</keyword>
<keyword evidence="1" id="KW-0489">Methyltransferase</keyword>
<dbReference type="SUPFAM" id="SSF53335">
    <property type="entry name" value="S-adenosyl-L-methionine-dependent methyltransferases"/>
    <property type="match status" value="1"/>
</dbReference>
<evidence type="ECO:0000256" key="5">
    <source>
        <dbReference type="PIRSR" id="PIRSR005739-1"/>
    </source>
</evidence>
<dbReference type="Pfam" id="PF08100">
    <property type="entry name" value="Dimerisation"/>
    <property type="match status" value="1"/>
</dbReference>
<evidence type="ECO:0000259" key="7">
    <source>
        <dbReference type="Pfam" id="PF08100"/>
    </source>
</evidence>
<dbReference type="Pfam" id="PF00891">
    <property type="entry name" value="Methyltransf_2"/>
    <property type="match status" value="1"/>
</dbReference>
<organism evidence="8 9">
    <name type="scientific">Momordica charantia</name>
    <name type="common">Bitter gourd</name>
    <name type="synonym">Balsam pear</name>
    <dbReference type="NCBI Taxonomy" id="3673"/>
    <lineage>
        <taxon>Eukaryota</taxon>
        <taxon>Viridiplantae</taxon>
        <taxon>Streptophyta</taxon>
        <taxon>Embryophyta</taxon>
        <taxon>Tracheophyta</taxon>
        <taxon>Spermatophyta</taxon>
        <taxon>Magnoliopsida</taxon>
        <taxon>eudicotyledons</taxon>
        <taxon>Gunneridae</taxon>
        <taxon>Pentapetalae</taxon>
        <taxon>rosids</taxon>
        <taxon>fabids</taxon>
        <taxon>Cucurbitales</taxon>
        <taxon>Cucurbitaceae</taxon>
        <taxon>Momordiceae</taxon>
        <taxon>Momordica</taxon>
    </lineage>
</organism>
<dbReference type="GeneID" id="111011000"/>
<reference evidence="9" key="1">
    <citation type="submission" date="2025-08" db="UniProtKB">
        <authorList>
            <consortium name="RefSeq"/>
        </authorList>
    </citation>
    <scope>IDENTIFICATION</scope>
    <source>
        <strain evidence="9">OHB3-1</strain>
    </source>
</reference>
<evidence type="ECO:0000313" key="9">
    <source>
        <dbReference type="RefSeq" id="XP_022140297.1"/>
    </source>
</evidence>
<dbReference type="InterPro" id="IPR001077">
    <property type="entry name" value="COMT_C"/>
</dbReference>
<feature type="active site" description="Proton acceptor" evidence="5">
    <location>
        <position position="261"/>
    </location>
</feature>
<sequence>MEPKEANEAEAMLRGQADIWRYMLCFADSMALKSAVQLRLADIIKSHGSPLTLSQIAASIASSSASPNISFLARIMALLVRRNIFAAHHPSDGGETLYGLTHSSRWLLRDSDLTLAPMILAELHPWLLDPWHRFAQGVREGGNLFHKANGLHFWDFAARNPQFNRLFNDAMASTSKVVINAILSVYKDGFNSVGSLADVGGGIGGAVSEIVKAYPHMKGINYDLPHVVSTAPAYPGVTHVGGDMFESVPKADAIFMKWILHDWDDKECVRILENCKKAIPEKTGKVIIVEVVLNPEGEGPFDDTGLYFDLLMLVHSNGKERTEKEWKKILEEAGFLRYKLLALPAITSIIEAYPF</sequence>
<dbReference type="OrthoDB" id="1606438at2759"/>
<dbReference type="GO" id="GO:0008171">
    <property type="term" value="F:O-methyltransferase activity"/>
    <property type="evidence" value="ECO:0007669"/>
    <property type="project" value="InterPro"/>
</dbReference>
<keyword evidence="8" id="KW-1185">Reference proteome</keyword>
<dbReference type="PROSITE" id="PS51683">
    <property type="entry name" value="SAM_OMT_II"/>
    <property type="match status" value="1"/>
</dbReference>
<dbReference type="InterPro" id="IPR012967">
    <property type="entry name" value="COMT_dimerisation"/>
</dbReference>
<dbReference type="Gene3D" id="1.10.10.10">
    <property type="entry name" value="Winged helix-like DNA-binding domain superfamily/Winged helix DNA-binding domain"/>
    <property type="match status" value="1"/>
</dbReference>
<feature type="domain" description="O-methyltransferase C-terminal" evidence="6">
    <location>
        <begin position="131"/>
        <end position="335"/>
    </location>
</feature>
<dbReference type="GO" id="GO:0032259">
    <property type="term" value="P:methylation"/>
    <property type="evidence" value="ECO:0007669"/>
    <property type="project" value="UniProtKB-KW"/>
</dbReference>
<dbReference type="Gene3D" id="3.40.50.150">
    <property type="entry name" value="Vaccinia Virus protein VP39"/>
    <property type="match status" value="1"/>
</dbReference>
<dbReference type="RefSeq" id="XP_022140297.1">
    <property type="nucleotide sequence ID" value="XM_022284605.1"/>
</dbReference>
<evidence type="ECO:0000256" key="2">
    <source>
        <dbReference type="ARBA" id="ARBA00022679"/>
    </source>
</evidence>
<evidence type="ECO:0000256" key="4">
    <source>
        <dbReference type="ARBA" id="ARBA00038277"/>
    </source>
</evidence>
<dbReference type="KEGG" id="mcha:111011000"/>
<evidence type="ECO:0000313" key="8">
    <source>
        <dbReference type="Proteomes" id="UP000504603"/>
    </source>
</evidence>
<dbReference type="FunFam" id="3.40.50.150:FF:000294">
    <property type="entry name" value="O-methyltransferase family protein"/>
    <property type="match status" value="1"/>
</dbReference>
<feature type="domain" description="O-methyltransferase dimerisation" evidence="7">
    <location>
        <begin position="20"/>
        <end position="109"/>
    </location>
</feature>
<name>A0A6J1CGG0_MOMCH</name>
<comment type="similarity">
    <text evidence="4">Belongs to the class I-like SAM-binding methyltransferase superfamily. Cation-independent O-methyltransferase family.</text>
</comment>
<dbReference type="Proteomes" id="UP000504603">
    <property type="component" value="Unplaced"/>
</dbReference>
<evidence type="ECO:0000256" key="1">
    <source>
        <dbReference type="ARBA" id="ARBA00022603"/>
    </source>
</evidence>
<dbReference type="InterPro" id="IPR036388">
    <property type="entry name" value="WH-like_DNA-bd_sf"/>
</dbReference>
<protein>
    <submittedName>
        <fullName evidence="9">Xanthohumol 4'-O-methyltransferase-like</fullName>
    </submittedName>
</protein>
<dbReference type="PANTHER" id="PTHR11746">
    <property type="entry name" value="O-METHYLTRANSFERASE"/>
    <property type="match status" value="1"/>
</dbReference>
<keyword evidence="3" id="KW-0949">S-adenosyl-L-methionine</keyword>
<dbReference type="PIRSF" id="PIRSF005739">
    <property type="entry name" value="O-mtase"/>
    <property type="match status" value="1"/>
</dbReference>